<dbReference type="Proteomes" id="UP000275408">
    <property type="component" value="Unassembled WGS sequence"/>
</dbReference>
<keyword evidence="2" id="KW-1185">Reference proteome</keyword>
<comment type="caution">
    <text evidence="1">The sequence shown here is derived from an EMBL/GenBank/DDBJ whole genome shotgun (WGS) entry which is preliminary data.</text>
</comment>
<organism evidence="1 2">
    <name type="scientific">Pocillopora damicornis</name>
    <name type="common">Cauliflower coral</name>
    <name type="synonym">Millepora damicornis</name>
    <dbReference type="NCBI Taxonomy" id="46731"/>
    <lineage>
        <taxon>Eukaryota</taxon>
        <taxon>Metazoa</taxon>
        <taxon>Cnidaria</taxon>
        <taxon>Anthozoa</taxon>
        <taxon>Hexacorallia</taxon>
        <taxon>Scleractinia</taxon>
        <taxon>Astrocoeniina</taxon>
        <taxon>Pocilloporidae</taxon>
        <taxon>Pocillopora</taxon>
    </lineage>
</organism>
<sequence length="158" mass="18385">MKYVMFLYTESEQNKARKLRDYLQGRLRNIADVRTITRISAEEGDFRSELRCRGDCIVLVGSRHASSLIKDKQQEGDDDYLAFDGKVIQEEFTGIKDFIDKLIIVYLTTERANDDWTPDGLDEKRIFNLQSEKIVASPLLYQLEYSIRKILLGDSFTM</sequence>
<accession>A0A3M6T6N0</accession>
<dbReference type="AlphaFoldDB" id="A0A3M6T6N0"/>
<reference evidence="1 2" key="1">
    <citation type="journal article" date="2018" name="Sci. Rep.">
        <title>Comparative analysis of the Pocillopora damicornis genome highlights role of immune system in coral evolution.</title>
        <authorList>
            <person name="Cunning R."/>
            <person name="Bay R.A."/>
            <person name="Gillette P."/>
            <person name="Baker A.C."/>
            <person name="Traylor-Knowles N."/>
        </authorList>
    </citation>
    <scope>NUCLEOTIDE SEQUENCE [LARGE SCALE GENOMIC DNA]</scope>
    <source>
        <strain evidence="1">RSMAS</strain>
        <tissue evidence="1">Whole animal</tissue>
    </source>
</reference>
<evidence type="ECO:0008006" key="3">
    <source>
        <dbReference type="Google" id="ProtNLM"/>
    </source>
</evidence>
<dbReference type="EMBL" id="RCHS01004203">
    <property type="protein sequence ID" value="RMX37040.1"/>
    <property type="molecule type" value="Genomic_DNA"/>
</dbReference>
<proteinExistence type="predicted"/>
<gene>
    <name evidence="1" type="ORF">pdam_00024654</name>
</gene>
<dbReference type="OrthoDB" id="5958640at2759"/>
<protein>
    <recommendedName>
        <fullName evidence="3">Thoeris protein ThsB TIR-like domain-containing protein</fullName>
    </recommendedName>
</protein>
<evidence type="ECO:0000313" key="2">
    <source>
        <dbReference type="Proteomes" id="UP000275408"/>
    </source>
</evidence>
<evidence type="ECO:0000313" key="1">
    <source>
        <dbReference type="EMBL" id="RMX37040.1"/>
    </source>
</evidence>
<name>A0A3M6T6N0_POCDA</name>